<dbReference type="EMBL" id="HG792016">
    <property type="protein sequence ID" value="CDM29856.1"/>
    <property type="molecule type" value="Genomic_DNA"/>
</dbReference>
<organism evidence="4 5">
    <name type="scientific">Penicillium roqueforti (strain FM164)</name>
    <dbReference type="NCBI Taxonomy" id="1365484"/>
    <lineage>
        <taxon>Eukaryota</taxon>
        <taxon>Fungi</taxon>
        <taxon>Dikarya</taxon>
        <taxon>Ascomycota</taxon>
        <taxon>Pezizomycotina</taxon>
        <taxon>Eurotiomycetes</taxon>
        <taxon>Eurotiomycetidae</taxon>
        <taxon>Eurotiales</taxon>
        <taxon>Aspergillaceae</taxon>
        <taxon>Penicillium</taxon>
    </lineage>
</organism>
<evidence type="ECO:0000256" key="2">
    <source>
        <dbReference type="ARBA" id="ARBA00022840"/>
    </source>
</evidence>
<keyword evidence="1" id="KW-0547">Nucleotide-binding</keyword>
<dbReference type="OrthoDB" id="10251412at2759"/>
<dbReference type="SUPFAM" id="SSF52540">
    <property type="entry name" value="P-loop containing nucleoside triphosphate hydrolases"/>
    <property type="match status" value="1"/>
</dbReference>
<dbReference type="Pfam" id="PF25426">
    <property type="entry name" value="AAA_lid_BCS1"/>
    <property type="match status" value="1"/>
</dbReference>
<evidence type="ECO:0000313" key="4">
    <source>
        <dbReference type="EMBL" id="CDM29856.1"/>
    </source>
</evidence>
<protein>
    <submittedName>
        <fullName evidence="4">Genomic scaffold, ProqFM164S02</fullName>
    </submittedName>
</protein>
<keyword evidence="2" id="KW-0067">ATP-binding</keyword>
<dbReference type="OMA" id="GSKHECG"/>
<dbReference type="AlphaFoldDB" id="W6Q1L9"/>
<evidence type="ECO:0000313" key="5">
    <source>
        <dbReference type="Proteomes" id="UP000030686"/>
    </source>
</evidence>
<dbReference type="InterPro" id="IPR057495">
    <property type="entry name" value="AAA_lid_BCS1"/>
</dbReference>
<name>W6Q1L9_PENRF</name>
<accession>W6Q1L9</accession>
<proteinExistence type="predicted"/>
<dbReference type="Proteomes" id="UP000030686">
    <property type="component" value="Unassembled WGS sequence"/>
</dbReference>
<dbReference type="STRING" id="1365484.W6Q1L9"/>
<evidence type="ECO:0000256" key="1">
    <source>
        <dbReference type="ARBA" id="ARBA00022741"/>
    </source>
</evidence>
<dbReference type="GO" id="GO:0005524">
    <property type="term" value="F:ATP binding"/>
    <property type="evidence" value="ECO:0007669"/>
    <property type="project" value="UniProtKB-KW"/>
</dbReference>
<evidence type="ECO:0000259" key="3">
    <source>
        <dbReference type="Pfam" id="PF25426"/>
    </source>
</evidence>
<gene>
    <name evidence="4" type="ORF">PROQFM164_S02g000005</name>
</gene>
<dbReference type="Gene3D" id="3.40.50.300">
    <property type="entry name" value="P-loop containing nucleotide triphosphate hydrolases"/>
    <property type="match status" value="1"/>
</dbReference>
<feature type="domain" description="Mitochondrial chaperone BCS1-like ATPase lid" evidence="3">
    <location>
        <begin position="118"/>
        <end position="164"/>
    </location>
</feature>
<reference evidence="4" key="1">
    <citation type="journal article" date="2014" name="Nat. Commun.">
        <title>Multiple recent horizontal transfers of a large genomic region in cheese making fungi.</title>
        <authorList>
            <person name="Cheeseman K."/>
            <person name="Ropars J."/>
            <person name="Renault P."/>
            <person name="Dupont J."/>
            <person name="Gouzy J."/>
            <person name="Branca A."/>
            <person name="Abraham A.L."/>
            <person name="Ceppi M."/>
            <person name="Conseiller E."/>
            <person name="Debuchy R."/>
            <person name="Malagnac F."/>
            <person name="Goarin A."/>
            <person name="Silar P."/>
            <person name="Lacoste S."/>
            <person name="Sallet E."/>
            <person name="Bensimon A."/>
            <person name="Giraud T."/>
            <person name="Brygoo Y."/>
        </authorList>
    </citation>
    <scope>NUCLEOTIDE SEQUENCE [LARGE SCALE GENOMIC DNA]</scope>
    <source>
        <strain evidence="4">FM164</strain>
    </source>
</reference>
<keyword evidence="5" id="KW-1185">Reference proteome</keyword>
<sequence>MKDFLNEDTQKWYADRGISDSKLIKLFSELPLHCIVLLEDVDAARIGCRDDSDTDQEDKSTSRVTLSSLLNVLNDEALIRPGRADKKVYFQLADKKISTQLFHMVFKQTADHKGSKHECGDKAIERLANNFTSKVPDQVFSPTEVLSFLLEQKNSPFSAVTSVEN</sequence>
<dbReference type="InterPro" id="IPR027417">
    <property type="entry name" value="P-loop_NTPase"/>
</dbReference>